<dbReference type="PROSITE" id="PS50931">
    <property type="entry name" value="HTH_LYSR"/>
    <property type="match status" value="1"/>
</dbReference>
<dbReference type="CDD" id="cd05466">
    <property type="entry name" value="PBP2_LTTR_substrate"/>
    <property type="match status" value="1"/>
</dbReference>
<comment type="caution">
    <text evidence="6">The sequence shown here is derived from an EMBL/GenBank/DDBJ whole genome shotgun (WGS) entry which is preliminary data.</text>
</comment>
<keyword evidence="2" id="KW-0805">Transcription regulation</keyword>
<feature type="domain" description="HTH lysR-type" evidence="5">
    <location>
        <begin position="1"/>
        <end position="58"/>
    </location>
</feature>
<proteinExistence type="inferred from homology"/>
<gene>
    <name evidence="6" type="ORF">GGR16_000332</name>
</gene>
<evidence type="ECO:0000256" key="1">
    <source>
        <dbReference type="ARBA" id="ARBA00009437"/>
    </source>
</evidence>
<dbReference type="InterPro" id="IPR036390">
    <property type="entry name" value="WH_DNA-bd_sf"/>
</dbReference>
<accession>A0A840BX29</accession>
<dbReference type="AlphaFoldDB" id="A0A840BX29"/>
<evidence type="ECO:0000256" key="4">
    <source>
        <dbReference type="ARBA" id="ARBA00023163"/>
    </source>
</evidence>
<dbReference type="InterPro" id="IPR000847">
    <property type="entry name" value="LysR_HTH_N"/>
</dbReference>
<reference evidence="6 7" key="1">
    <citation type="submission" date="2020-08" db="EMBL/GenBank/DDBJ databases">
        <title>Genomic Encyclopedia of Type Strains, Phase IV (KMG-IV): sequencing the most valuable type-strain genomes for metagenomic binning, comparative biology and taxonomic classification.</title>
        <authorList>
            <person name="Goeker M."/>
        </authorList>
    </citation>
    <scope>NUCLEOTIDE SEQUENCE [LARGE SCALE GENOMIC DNA]</scope>
    <source>
        <strain evidence="6 7">DSM 103737</strain>
    </source>
</reference>
<dbReference type="PRINTS" id="PR00039">
    <property type="entry name" value="HTHLYSR"/>
</dbReference>
<dbReference type="SUPFAM" id="SSF53850">
    <property type="entry name" value="Periplasmic binding protein-like II"/>
    <property type="match status" value="1"/>
</dbReference>
<evidence type="ECO:0000256" key="2">
    <source>
        <dbReference type="ARBA" id="ARBA00023015"/>
    </source>
</evidence>
<sequence length="302" mass="32232">MNLEDLRALIAVAETGSLARAAGRLNITQPAVTRRLQRLEAELDAVLLDREQKPARLTAAGEHAYREGVKVLSAADQFASELRSSRIKPPLRIGISSGIADSVLSLGIDAVRRTVPQAKLVVVVDWTERLIGKLAAQELDAVIGMRRGSAGDLPELSLRHIASEEVVVVARADHPASGRIPIAALAGDPWVINPDGCGFRHLLDRALGATGHTLDVAVELWGVEVQLSLVARGIGLGLVPARLVTASPWRDQLKVLDVCDFNARLAVWLIARRNIAPCTAHVLARLEEAIVGDLGPVVAAAE</sequence>
<dbReference type="PANTHER" id="PTHR30126:SF39">
    <property type="entry name" value="HTH-TYPE TRANSCRIPTIONAL REGULATOR CYSL"/>
    <property type="match status" value="1"/>
</dbReference>
<dbReference type="GO" id="GO:0003700">
    <property type="term" value="F:DNA-binding transcription factor activity"/>
    <property type="evidence" value="ECO:0007669"/>
    <property type="project" value="InterPro"/>
</dbReference>
<keyword evidence="3 6" id="KW-0238">DNA-binding</keyword>
<evidence type="ECO:0000259" key="5">
    <source>
        <dbReference type="PROSITE" id="PS50931"/>
    </source>
</evidence>
<evidence type="ECO:0000256" key="3">
    <source>
        <dbReference type="ARBA" id="ARBA00023125"/>
    </source>
</evidence>
<comment type="similarity">
    <text evidence="1">Belongs to the LysR transcriptional regulatory family.</text>
</comment>
<dbReference type="GO" id="GO:0000976">
    <property type="term" value="F:transcription cis-regulatory region binding"/>
    <property type="evidence" value="ECO:0007669"/>
    <property type="project" value="TreeGrafter"/>
</dbReference>
<dbReference type="SUPFAM" id="SSF46785">
    <property type="entry name" value="Winged helix' DNA-binding domain"/>
    <property type="match status" value="1"/>
</dbReference>
<dbReference type="PANTHER" id="PTHR30126">
    <property type="entry name" value="HTH-TYPE TRANSCRIPTIONAL REGULATOR"/>
    <property type="match status" value="1"/>
</dbReference>
<dbReference type="Gene3D" id="3.40.190.10">
    <property type="entry name" value="Periplasmic binding protein-like II"/>
    <property type="match status" value="2"/>
</dbReference>
<dbReference type="FunFam" id="1.10.10.10:FF:000001">
    <property type="entry name" value="LysR family transcriptional regulator"/>
    <property type="match status" value="1"/>
</dbReference>
<protein>
    <submittedName>
        <fullName evidence="6">DNA-binding transcriptional LysR family regulator</fullName>
    </submittedName>
</protein>
<keyword evidence="7" id="KW-1185">Reference proteome</keyword>
<dbReference type="EMBL" id="JACIEN010000001">
    <property type="protein sequence ID" value="MBB4015326.1"/>
    <property type="molecule type" value="Genomic_DNA"/>
</dbReference>
<organism evidence="6 7">
    <name type="scientific">Chelatococcus caeni</name>
    <dbReference type="NCBI Taxonomy" id="1348468"/>
    <lineage>
        <taxon>Bacteria</taxon>
        <taxon>Pseudomonadati</taxon>
        <taxon>Pseudomonadota</taxon>
        <taxon>Alphaproteobacteria</taxon>
        <taxon>Hyphomicrobiales</taxon>
        <taxon>Chelatococcaceae</taxon>
        <taxon>Chelatococcus</taxon>
    </lineage>
</organism>
<name>A0A840BX29_9HYPH</name>
<dbReference type="Pfam" id="PF03466">
    <property type="entry name" value="LysR_substrate"/>
    <property type="match status" value="1"/>
</dbReference>
<dbReference type="Pfam" id="PF00126">
    <property type="entry name" value="HTH_1"/>
    <property type="match status" value="1"/>
</dbReference>
<dbReference type="InterPro" id="IPR036388">
    <property type="entry name" value="WH-like_DNA-bd_sf"/>
</dbReference>
<dbReference type="RefSeq" id="WP_019401157.1">
    <property type="nucleotide sequence ID" value="NZ_JACIEN010000001.1"/>
</dbReference>
<evidence type="ECO:0000313" key="6">
    <source>
        <dbReference type="EMBL" id="MBB4015326.1"/>
    </source>
</evidence>
<dbReference type="Gene3D" id="1.10.10.10">
    <property type="entry name" value="Winged helix-like DNA-binding domain superfamily/Winged helix DNA-binding domain"/>
    <property type="match status" value="1"/>
</dbReference>
<keyword evidence="4" id="KW-0804">Transcription</keyword>
<dbReference type="Proteomes" id="UP000577362">
    <property type="component" value="Unassembled WGS sequence"/>
</dbReference>
<dbReference type="InterPro" id="IPR005119">
    <property type="entry name" value="LysR_subst-bd"/>
</dbReference>
<evidence type="ECO:0000313" key="7">
    <source>
        <dbReference type="Proteomes" id="UP000577362"/>
    </source>
</evidence>